<protein>
    <submittedName>
        <fullName evidence="8">Solute carrier family 35 member F2</fullName>
    </submittedName>
</protein>
<name>A0A438JRY1_VITVI</name>
<proteinExistence type="inferred from homology"/>
<organism evidence="8 9">
    <name type="scientific">Vitis vinifera</name>
    <name type="common">Grape</name>
    <dbReference type="NCBI Taxonomy" id="29760"/>
    <lineage>
        <taxon>Eukaryota</taxon>
        <taxon>Viridiplantae</taxon>
        <taxon>Streptophyta</taxon>
        <taxon>Embryophyta</taxon>
        <taxon>Tracheophyta</taxon>
        <taxon>Spermatophyta</taxon>
        <taxon>Magnoliopsida</taxon>
        <taxon>eudicotyledons</taxon>
        <taxon>Gunneridae</taxon>
        <taxon>Pentapetalae</taxon>
        <taxon>rosids</taxon>
        <taxon>Vitales</taxon>
        <taxon>Vitaceae</taxon>
        <taxon>Viteae</taxon>
        <taxon>Vitis</taxon>
    </lineage>
</organism>
<dbReference type="InterPro" id="IPR052221">
    <property type="entry name" value="SLC35F_Transporter"/>
</dbReference>
<feature type="transmembrane region" description="Helical" evidence="7">
    <location>
        <begin position="145"/>
        <end position="167"/>
    </location>
</feature>
<dbReference type="InterPro" id="IPR037185">
    <property type="entry name" value="EmrE-like"/>
</dbReference>
<evidence type="ECO:0000256" key="7">
    <source>
        <dbReference type="SAM" id="Phobius"/>
    </source>
</evidence>
<keyword evidence="5 7" id="KW-1133">Transmembrane helix</keyword>
<evidence type="ECO:0000256" key="6">
    <source>
        <dbReference type="ARBA" id="ARBA00023136"/>
    </source>
</evidence>
<dbReference type="EMBL" id="QGNW01000029">
    <property type="protein sequence ID" value="RVX11714.1"/>
    <property type="molecule type" value="Genomic_DNA"/>
</dbReference>
<dbReference type="AlphaFoldDB" id="A0A438JRY1"/>
<keyword evidence="6 7" id="KW-0472">Membrane</keyword>
<evidence type="ECO:0000256" key="4">
    <source>
        <dbReference type="ARBA" id="ARBA00022692"/>
    </source>
</evidence>
<dbReference type="PANTHER" id="PTHR14233">
    <property type="entry name" value="DUF914-RELATED"/>
    <property type="match status" value="1"/>
</dbReference>
<dbReference type="Proteomes" id="UP000288805">
    <property type="component" value="Unassembled WGS sequence"/>
</dbReference>
<sequence>MMKMEDEEYPTSSSWSTGQFPRKYLQSSFNLNRKLCECASHPEFLRLSVLSSGFWDYQAGFLGFGISSWALLMFKGIILRCPCPSWGNYQHNLENFVIMHEGNVGQKAYQYSSATSVTLLDCWTIPWAMIFTWIVLGTRYSIRQFFGAACVLQALLQCFSQMLGWVVEMLPLTILLGGSRYHQWKYLLGGSKPILGDTLVVAGTLFLAMSNVGEEFCVKKKDSVEVVAMIGAFGLLVSACEMYPFHWAVYILQSRACFCFLKLDYSDSSLFYIMEFETLKSIKWSPDIILGLAGHVLSTFLFYTLVPFLLKLSGATMLSLSLLTSDLWAVVIRVYFYHQKVDWLYYLSFATITIGLIIYSKDEGSSNISVFEDQNLNAQYQELNEGSAGCKNETSS</sequence>
<keyword evidence="4 7" id="KW-0812">Transmembrane</keyword>
<feature type="transmembrane region" description="Helical" evidence="7">
    <location>
        <begin position="54"/>
        <end position="74"/>
    </location>
</feature>
<evidence type="ECO:0000256" key="2">
    <source>
        <dbReference type="ARBA" id="ARBA00007863"/>
    </source>
</evidence>
<evidence type="ECO:0000313" key="8">
    <source>
        <dbReference type="EMBL" id="RVX11714.1"/>
    </source>
</evidence>
<dbReference type="Pfam" id="PF06027">
    <property type="entry name" value="SLC35F"/>
    <property type="match status" value="2"/>
</dbReference>
<feature type="transmembrane region" description="Helical" evidence="7">
    <location>
        <begin position="224"/>
        <end position="245"/>
    </location>
</feature>
<dbReference type="InterPro" id="IPR009262">
    <property type="entry name" value="SLC35_F1/F2/F6"/>
</dbReference>
<feature type="transmembrane region" description="Helical" evidence="7">
    <location>
        <begin position="343"/>
        <end position="359"/>
    </location>
</feature>
<dbReference type="GO" id="GO:0016020">
    <property type="term" value="C:membrane"/>
    <property type="evidence" value="ECO:0007669"/>
    <property type="project" value="UniProtKB-SubCell"/>
</dbReference>
<evidence type="ECO:0000313" key="9">
    <source>
        <dbReference type="Proteomes" id="UP000288805"/>
    </source>
</evidence>
<dbReference type="PANTHER" id="PTHR14233:SF18">
    <property type="entry name" value="OS05G0444300 PROTEIN"/>
    <property type="match status" value="1"/>
</dbReference>
<dbReference type="GO" id="GO:0022857">
    <property type="term" value="F:transmembrane transporter activity"/>
    <property type="evidence" value="ECO:0007669"/>
    <property type="project" value="InterPro"/>
</dbReference>
<reference evidence="8 9" key="1">
    <citation type="journal article" date="2018" name="PLoS Genet.">
        <title>Population sequencing reveals clonal diversity and ancestral inbreeding in the grapevine cultivar Chardonnay.</title>
        <authorList>
            <person name="Roach M.J."/>
            <person name="Johnson D.L."/>
            <person name="Bohlmann J."/>
            <person name="van Vuuren H.J."/>
            <person name="Jones S.J."/>
            <person name="Pretorius I.S."/>
            <person name="Schmidt S.A."/>
            <person name="Borneman A.R."/>
        </authorList>
    </citation>
    <scope>NUCLEOTIDE SEQUENCE [LARGE SCALE GENOMIC DNA]</scope>
    <source>
        <strain evidence="9">cv. Chardonnay</strain>
        <tissue evidence="8">Leaf</tissue>
    </source>
</reference>
<evidence type="ECO:0000256" key="1">
    <source>
        <dbReference type="ARBA" id="ARBA00004141"/>
    </source>
</evidence>
<feature type="transmembrane region" description="Helical" evidence="7">
    <location>
        <begin position="317"/>
        <end position="337"/>
    </location>
</feature>
<evidence type="ECO:0000256" key="3">
    <source>
        <dbReference type="ARBA" id="ARBA00022448"/>
    </source>
</evidence>
<gene>
    <name evidence="8" type="primary">SLC35F2_0</name>
    <name evidence="8" type="ORF">CK203_009583</name>
</gene>
<comment type="subcellular location">
    <subcellularLocation>
        <location evidence="1">Membrane</location>
        <topology evidence="1">Multi-pass membrane protein</topology>
    </subcellularLocation>
</comment>
<accession>A0A438JRY1</accession>
<dbReference type="SUPFAM" id="SSF103481">
    <property type="entry name" value="Multidrug resistance efflux transporter EmrE"/>
    <property type="match status" value="2"/>
</dbReference>
<feature type="transmembrane region" description="Helical" evidence="7">
    <location>
        <begin position="194"/>
        <end position="212"/>
    </location>
</feature>
<evidence type="ECO:0000256" key="5">
    <source>
        <dbReference type="ARBA" id="ARBA00022989"/>
    </source>
</evidence>
<comment type="caution">
    <text evidence="8">The sequence shown here is derived from an EMBL/GenBank/DDBJ whole genome shotgun (WGS) entry which is preliminary data.</text>
</comment>
<feature type="transmembrane region" description="Helical" evidence="7">
    <location>
        <begin position="288"/>
        <end position="310"/>
    </location>
</feature>
<comment type="similarity">
    <text evidence="2">Belongs to the SLC35F solute transporter family.</text>
</comment>
<keyword evidence="3" id="KW-0813">Transport</keyword>